<reference evidence="9" key="1">
    <citation type="submission" date="2019-04" db="EMBL/GenBank/DDBJ databases">
        <title>Friends and foes A comparative genomics studyof 23 Aspergillus species from section Flavi.</title>
        <authorList>
            <consortium name="DOE Joint Genome Institute"/>
            <person name="Kjaerbolling I."/>
            <person name="Vesth T."/>
            <person name="Frisvad J.C."/>
            <person name="Nybo J.L."/>
            <person name="Theobald S."/>
            <person name="Kildgaard S."/>
            <person name="Isbrandt T."/>
            <person name="Kuo A."/>
            <person name="Sato A."/>
            <person name="Lyhne E.K."/>
            <person name="Kogle M.E."/>
            <person name="Wiebenga A."/>
            <person name="Kun R.S."/>
            <person name="Lubbers R.J."/>
            <person name="Makela M.R."/>
            <person name="Barry K."/>
            <person name="Chovatia M."/>
            <person name="Clum A."/>
            <person name="Daum C."/>
            <person name="Haridas S."/>
            <person name="He G."/>
            <person name="LaButti K."/>
            <person name="Lipzen A."/>
            <person name="Mondo S."/>
            <person name="Riley R."/>
            <person name="Salamov A."/>
            <person name="Simmons B.A."/>
            <person name="Magnuson J.K."/>
            <person name="Henrissat B."/>
            <person name="Mortensen U.H."/>
            <person name="Larsen T.O."/>
            <person name="Devries R.P."/>
            <person name="Grigoriev I.V."/>
            <person name="Machida M."/>
            <person name="Baker S.E."/>
            <person name="Andersen M.R."/>
        </authorList>
    </citation>
    <scope>NUCLEOTIDE SEQUENCE [LARGE SCALE GENOMIC DNA]</scope>
    <source>
        <strain evidence="9">CBS 130017</strain>
    </source>
</reference>
<sequence length="582" mass="65517">MARLEGEMAEMRSLLRDIGAKQGAQEAGKQPCSTAQINEQTIPSSLRIEAPSLPCRTDDFTNSSWFDKPQMEMDVIDRGILSLTTAQSLTKFFANELTDFFPLVLLPRDMEVSFLRRRKPILFLSIMAASAVSLGLDIAKALHEEFLARHARAFFVNGEKSLELLQAILLAAIFEYPAASRKHLKLCQFTHVACTMALELGLHVRFHEVDTELSIGDKTAQARAMLLSYHLASSIAAKSGGLNMLPRNDFLKHCARILTGSSNVHNRQLAYWFQLQQIVDDTLMAFSSDNTRYKSPNERPQLQPILRYFGARMRSWKDELIEETASNWMMLEYYNTHLVVYEAANGEAFRDPESLNRYFYTLPPPRKDTRRPGSNPPLNSAWVDISAKWMEAAQGLLNVFLASDVVQVRKFPEVVFSRVFAAITSLLKIYDTARCTALGTIIQPNNLAIGNYVDSVTQKLFLAARDGYYKVPSRWYSICLKKREWCHEQGAQDLRRSDPPLLFPFQHGTTLMGQVPSAAATLDSYPVTGNWMPGSENEATVLDCDLTNGGVVPTSSSIFPYATSLATEEAHFRMPELRDGQW</sequence>
<keyword evidence="6" id="KW-0539">Nucleus</keyword>
<keyword evidence="5" id="KW-0804">Transcription</keyword>
<evidence type="ECO:0000256" key="2">
    <source>
        <dbReference type="ARBA" id="ARBA00022833"/>
    </source>
</evidence>
<evidence type="ECO:0000256" key="3">
    <source>
        <dbReference type="ARBA" id="ARBA00023015"/>
    </source>
</evidence>
<dbReference type="PANTHER" id="PTHR31845">
    <property type="entry name" value="FINGER DOMAIN PROTEIN, PUTATIVE-RELATED"/>
    <property type="match status" value="1"/>
</dbReference>
<dbReference type="AlphaFoldDB" id="A0A5N6XBI2"/>
<evidence type="ECO:0000313" key="9">
    <source>
        <dbReference type="Proteomes" id="UP000325945"/>
    </source>
</evidence>
<dbReference type="GO" id="GO:0000976">
    <property type="term" value="F:transcription cis-regulatory region binding"/>
    <property type="evidence" value="ECO:0007669"/>
    <property type="project" value="TreeGrafter"/>
</dbReference>
<accession>A0A5N6XBI2</accession>
<evidence type="ECO:0000313" key="8">
    <source>
        <dbReference type="EMBL" id="KAE8329706.1"/>
    </source>
</evidence>
<comment type="subcellular location">
    <subcellularLocation>
        <location evidence="1">Nucleus</location>
    </subcellularLocation>
</comment>
<dbReference type="CDD" id="cd12148">
    <property type="entry name" value="fungal_TF_MHR"/>
    <property type="match status" value="1"/>
</dbReference>
<protein>
    <recommendedName>
        <fullName evidence="7">Xylanolytic transcriptional activator regulatory domain-containing protein</fullName>
    </recommendedName>
</protein>
<feature type="domain" description="Xylanolytic transcriptional activator regulatory" evidence="7">
    <location>
        <begin position="119"/>
        <end position="215"/>
    </location>
</feature>
<evidence type="ECO:0000256" key="5">
    <source>
        <dbReference type="ARBA" id="ARBA00023163"/>
    </source>
</evidence>
<dbReference type="PANTHER" id="PTHR31845:SF39">
    <property type="entry name" value="TRANSCRIPTION FACTOR PBCR-RELATED"/>
    <property type="match status" value="1"/>
</dbReference>
<dbReference type="EMBL" id="ML741777">
    <property type="protein sequence ID" value="KAE8329706.1"/>
    <property type="molecule type" value="Genomic_DNA"/>
</dbReference>
<organism evidence="8 9">
    <name type="scientific">Aspergillus sergii</name>
    <dbReference type="NCBI Taxonomy" id="1034303"/>
    <lineage>
        <taxon>Eukaryota</taxon>
        <taxon>Fungi</taxon>
        <taxon>Dikarya</taxon>
        <taxon>Ascomycota</taxon>
        <taxon>Pezizomycotina</taxon>
        <taxon>Eurotiomycetes</taxon>
        <taxon>Eurotiomycetidae</taxon>
        <taxon>Eurotiales</taxon>
        <taxon>Aspergillaceae</taxon>
        <taxon>Aspergillus</taxon>
        <taxon>Aspergillus subgen. Circumdati</taxon>
    </lineage>
</organism>
<dbReference type="InterPro" id="IPR007219">
    <property type="entry name" value="XnlR_reg_dom"/>
</dbReference>
<dbReference type="Proteomes" id="UP000325945">
    <property type="component" value="Unassembled WGS sequence"/>
</dbReference>
<evidence type="ECO:0000259" key="7">
    <source>
        <dbReference type="Pfam" id="PF04082"/>
    </source>
</evidence>
<name>A0A5N6XBI2_9EURO</name>
<dbReference type="GO" id="GO:0000981">
    <property type="term" value="F:DNA-binding transcription factor activity, RNA polymerase II-specific"/>
    <property type="evidence" value="ECO:0007669"/>
    <property type="project" value="TreeGrafter"/>
</dbReference>
<evidence type="ECO:0000256" key="6">
    <source>
        <dbReference type="ARBA" id="ARBA00023242"/>
    </source>
</evidence>
<proteinExistence type="predicted"/>
<evidence type="ECO:0000256" key="1">
    <source>
        <dbReference type="ARBA" id="ARBA00004123"/>
    </source>
</evidence>
<keyword evidence="9" id="KW-1185">Reference proteome</keyword>
<dbReference type="GO" id="GO:0006351">
    <property type="term" value="P:DNA-templated transcription"/>
    <property type="evidence" value="ECO:0007669"/>
    <property type="project" value="InterPro"/>
</dbReference>
<evidence type="ECO:0000256" key="4">
    <source>
        <dbReference type="ARBA" id="ARBA00023125"/>
    </source>
</evidence>
<dbReference type="GO" id="GO:0008270">
    <property type="term" value="F:zinc ion binding"/>
    <property type="evidence" value="ECO:0007669"/>
    <property type="project" value="InterPro"/>
</dbReference>
<dbReference type="GO" id="GO:0005634">
    <property type="term" value="C:nucleus"/>
    <property type="evidence" value="ECO:0007669"/>
    <property type="project" value="UniProtKB-SubCell"/>
</dbReference>
<dbReference type="InterPro" id="IPR051089">
    <property type="entry name" value="prtT"/>
</dbReference>
<dbReference type="Pfam" id="PF04082">
    <property type="entry name" value="Fungal_trans"/>
    <property type="match status" value="1"/>
</dbReference>
<keyword evidence="4" id="KW-0238">DNA-binding</keyword>
<keyword evidence="2" id="KW-0862">Zinc</keyword>
<gene>
    <name evidence="8" type="ORF">BDV39DRAFT_202652</name>
</gene>
<keyword evidence="3" id="KW-0805">Transcription regulation</keyword>